<feature type="transmembrane region" description="Helical" evidence="6">
    <location>
        <begin position="568"/>
        <end position="586"/>
    </location>
</feature>
<sequence>MAPADEVQSAIAPAPAVGDPGTRSETASNVNAENDLELAKTGAIVADQDLSMGTAKVQAMQLVWGKHGRLIIWLGLSMMLIVFQFDNVLLYNFRNYASSNFNNLAGLSTLGVVGSIVFAVAKPPIAKISNLGRAESYIFCITCYLLGYILCASSSTFGVYAGGFVFANIGQTGVNILNDIIISDITSMRARGLGIALSFFPFLIVPWISAFMVENIVRPGGIGWRWGIGMFAIILPVAASALIGPLLFYQRKAKKKGVLITQKITIYDFCSQIDLGGSFLLAAGLAMFLLPFTIAGATTAKWAQGHIIALIVVGFVTLAGLVAYEHFFATHPILPARYFKNLTIVLSCSLGFLDVFGFASTHTYLYPWAVIVHNMGPREATFLNYTNGVWQCLCAIIAGFIMFKTRRYKWLAVIGAVIKMIGYGLMVRLRGANNSWAEIFIVQSIQGIGSVPKFTNHLFVATTHSGAGFLEMIILVAAQVVVSHMEMPQVTALVLLSTSIGASVGNTVAGAIYSGSFQDRLRHHLGGSATDEIVDSVYQSITSAGIPPTDSMERAAVNHAYSDVLRQITYGAVATSAVCVVLAVLVPNLRLREDQNPLTGDPGASDTLVGEETRDNDNQTSPHVRSETVDARSTKI</sequence>
<feature type="transmembrane region" description="Helical" evidence="6">
    <location>
        <begin position="302"/>
        <end position="324"/>
    </location>
</feature>
<dbReference type="PANTHER" id="PTHR23501">
    <property type="entry name" value="MAJOR FACILITATOR SUPERFAMILY"/>
    <property type="match status" value="1"/>
</dbReference>
<dbReference type="GO" id="GO:0015343">
    <property type="term" value="F:siderophore-iron transmembrane transporter activity"/>
    <property type="evidence" value="ECO:0007669"/>
    <property type="project" value="TreeGrafter"/>
</dbReference>
<dbReference type="InterPro" id="IPR011701">
    <property type="entry name" value="MFS"/>
</dbReference>
<comment type="subcellular location">
    <subcellularLocation>
        <location evidence="1">Membrane</location>
        <topology evidence="1">Multi-pass membrane protein</topology>
    </subcellularLocation>
</comment>
<evidence type="ECO:0000256" key="3">
    <source>
        <dbReference type="ARBA" id="ARBA00022989"/>
    </source>
</evidence>
<evidence type="ECO:0000256" key="6">
    <source>
        <dbReference type="SAM" id="Phobius"/>
    </source>
</evidence>
<evidence type="ECO:0000256" key="1">
    <source>
        <dbReference type="ARBA" id="ARBA00004141"/>
    </source>
</evidence>
<feature type="transmembrane region" description="Helical" evidence="6">
    <location>
        <begin position="385"/>
        <end position="403"/>
    </location>
</feature>
<evidence type="ECO:0000313" key="8">
    <source>
        <dbReference type="Proteomes" id="UP000288859"/>
    </source>
</evidence>
<feature type="region of interest" description="Disordered" evidence="5">
    <location>
        <begin position="1"/>
        <end position="27"/>
    </location>
</feature>
<feature type="transmembrane region" description="Helical" evidence="6">
    <location>
        <begin position="70"/>
        <end position="93"/>
    </location>
</feature>
<protein>
    <recommendedName>
        <fullName evidence="9">Major facilitator superfamily (MFS) profile domain-containing protein</fullName>
    </recommendedName>
</protein>
<dbReference type="Pfam" id="PF07690">
    <property type="entry name" value="MFS_1"/>
    <property type="match status" value="1"/>
</dbReference>
<feature type="transmembrane region" description="Helical" evidence="6">
    <location>
        <begin position="137"/>
        <end position="157"/>
    </location>
</feature>
<evidence type="ECO:0000256" key="2">
    <source>
        <dbReference type="ARBA" id="ARBA00022692"/>
    </source>
</evidence>
<dbReference type="VEuPathDB" id="FungiDB:PV10_03233"/>
<keyword evidence="4 6" id="KW-0472">Membrane</keyword>
<dbReference type="EMBL" id="NAJM01000004">
    <property type="protein sequence ID" value="RVX74485.1"/>
    <property type="molecule type" value="Genomic_DNA"/>
</dbReference>
<evidence type="ECO:0000256" key="4">
    <source>
        <dbReference type="ARBA" id="ARBA00023136"/>
    </source>
</evidence>
<feature type="transmembrane region" description="Helical" evidence="6">
    <location>
        <begin position="105"/>
        <end position="125"/>
    </location>
</feature>
<dbReference type="PANTHER" id="PTHR23501:SF200">
    <property type="entry name" value="TRANSPORTER, PUTATIVE (AFU_ORTHOLOGUE AFUA_3G01360)-RELATED"/>
    <property type="match status" value="1"/>
</dbReference>
<reference evidence="7 8" key="1">
    <citation type="submission" date="2017-03" db="EMBL/GenBank/DDBJ databases">
        <title>Genomes of endolithic fungi from Antarctica.</title>
        <authorList>
            <person name="Coleine C."/>
            <person name="Masonjones S."/>
            <person name="Stajich J.E."/>
        </authorList>
    </citation>
    <scope>NUCLEOTIDE SEQUENCE [LARGE SCALE GENOMIC DNA]</scope>
    <source>
        <strain evidence="7 8">CCFEE 6314</strain>
    </source>
</reference>
<evidence type="ECO:0000256" key="5">
    <source>
        <dbReference type="SAM" id="MobiDB-lite"/>
    </source>
</evidence>
<dbReference type="OrthoDB" id="2241241at2759"/>
<feature type="transmembrane region" description="Helical" evidence="6">
    <location>
        <begin position="344"/>
        <end position="365"/>
    </location>
</feature>
<feature type="transmembrane region" description="Helical" evidence="6">
    <location>
        <begin position="458"/>
        <end position="478"/>
    </location>
</feature>
<feature type="transmembrane region" description="Helical" evidence="6">
    <location>
        <begin position="193"/>
        <end position="212"/>
    </location>
</feature>
<comment type="caution">
    <text evidence="7">The sequence shown here is derived from an EMBL/GenBank/DDBJ whole genome shotgun (WGS) entry which is preliminary data.</text>
</comment>
<feature type="transmembrane region" description="Helical" evidence="6">
    <location>
        <begin position="410"/>
        <end position="429"/>
    </location>
</feature>
<dbReference type="GO" id="GO:0005886">
    <property type="term" value="C:plasma membrane"/>
    <property type="evidence" value="ECO:0007669"/>
    <property type="project" value="TreeGrafter"/>
</dbReference>
<feature type="compositionally biased region" description="Basic and acidic residues" evidence="5">
    <location>
        <begin position="624"/>
        <end position="636"/>
    </location>
</feature>
<dbReference type="Gene3D" id="1.20.1250.20">
    <property type="entry name" value="MFS general substrate transporter like domains"/>
    <property type="match status" value="2"/>
</dbReference>
<name>A0A438NFI9_EXOME</name>
<dbReference type="Proteomes" id="UP000288859">
    <property type="component" value="Unassembled WGS sequence"/>
</dbReference>
<evidence type="ECO:0008006" key="9">
    <source>
        <dbReference type="Google" id="ProtNLM"/>
    </source>
</evidence>
<dbReference type="SUPFAM" id="SSF103473">
    <property type="entry name" value="MFS general substrate transporter"/>
    <property type="match status" value="1"/>
</dbReference>
<organism evidence="7 8">
    <name type="scientific">Exophiala mesophila</name>
    <name type="common">Black yeast-like fungus</name>
    <dbReference type="NCBI Taxonomy" id="212818"/>
    <lineage>
        <taxon>Eukaryota</taxon>
        <taxon>Fungi</taxon>
        <taxon>Dikarya</taxon>
        <taxon>Ascomycota</taxon>
        <taxon>Pezizomycotina</taxon>
        <taxon>Eurotiomycetes</taxon>
        <taxon>Chaetothyriomycetidae</taxon>
        <taxon>Chaetothyriales</taxon>
        <taxon>Herpotrichiellaceae</taxon>
        <taxon>Exophiala</taxon>
    </lineage>
</organism>
<feature type="region of interest" description="Disordered" evidence="5">
    <location>
        <begin position="593"/>
        <end position="636"/>
    </location>
</feature>
<feature type="transmembrane region" description="Helical" evidence="6">
    <location>
        <begin position="490"/>
        <end position="513"/>
    </location>
</feature>
<gene>
    <name evidence="7" type="ORF">B0A52_01611</name>
</gene>
<evidence type="ECO:0000313" key="7">
    <source>
        <dbReference type="EMBL" id="RVX74485.1"/>
    </source>
</evidence>
<keyword evidence="2 6" id="KW-0812">Transmembrane</keyword>
<accession>A0A438NFI9</accession>
<feature type="transmembrane region" description="Helical" evidence="6">
    <location>
        <begin position="269"/>
        <end position="290"/>
    </location>
</feature>
<dbReference type="AlphaFoldDB" id="A0A438NFI9"/>
<dbReference type="InterPro" id="IPR036259">
    <property type="entry name" value="MFS_trans_sf"/>
</dbReference>
<feature type="transmembrane region" description="Helical" evidence="6">
    <location>
        <begin position="224"/>
        <end position="248"/>
    </location>
</feature>
<proteinExistence type="predicted"/>
<keyword evidence="3 6" id="KW-1133">Transmembrane helix</keyword>